<keyword evidence="3" id="KW-0813">Transport</keyword>
<dbReference type="SUPFAM" id="SSF81345">
    <property type="entry name" value="ABC transporter involved in vitamin B12 uptake, BtuC"/>
    <property type="match status" value="1"/>
</dbReference>
<keyword evidence="5 8" id="KW-0812">Transmembrane</keyword>
<feature type="transmembrane region" description="Helical" evidence="8">
    <location>
        <begin position="222"/>
        <end position="239"/>
    </location>
</feature>
<evidence type="ECO:0000256" key="8">
    <source>
        <dbReference type="SAM" id="Phobius"/>
    </source>
</evidence>
<organism evidence="9 10">
    <name type="scientific">Kineococcus halophytocola</name>
    <dbReference type="NCBI Taxonomy" id="3234027"/>
    <lineage>
        <taxon>Bacteria</taxon>
        <taxon>Bacillati</taxon>
        <taxon>Actinomycetota</taxon>
        <taxon>Actinomycetes</taxon>
        <taxon>Kineosporiales</taxon>
        <taxon>Kineosporiaceae</taxon>
        <taxon>Kineococcus</taxon>
    </lineage>
</organism>
<dbReference type="EMBL" id="JBGFTU010000040">
    <property type="protein sequence ID" value="MEZ0167009.1"/>
    <property type="molecule type" value="Genomic_DNA"/>
</dbReference>
<evidence type="ECO:0000256" key="6">
    <source>
        <dbReference type="ARBA" id="ARBA00022989"/>
    </source>
</evidence>
<evidence type="ECO:0000256" key="4">
    <source>
        <dbReference type="ARBA" id="ARBA00022475"/>
    </source>
</evidence>
<evidence type="ECO:0000256" key="7">
    <source>
        <dbReference type="ARBA" id="ARBA00023136"/>
    </source>
</evidence>
<accession>A0ABV4H602</accession>
<evidence type="ECO:0000313" key="10">
    <source>
        <dbReference type="Proteomes" id="UP001565927"/>
    </source>
</evidence>
<dbReference type="CDD" id="cd06550">
    <property type="entry name" value="TM_ABC_iron-siderophores_like"/>
    <property type="match status" value="1"/>
</dbReference>
<evidence type="ECO:0000256" key="5">
    <source>
        <dbReference type="ARBA" id="ARBA00022692"/>
    </source>
</evidence>
<comment type="subcellular location">
    <subcellularLocation>
        <location evidence="1">Cell membrane</location>
        <topology evidence="1">Multi-pass membrane protein</topology>
    </subcellularLocation>
</comment>
<dbReference type="Pfam" id="PF01032">
    <property type="entry name" value="FecCD"/>
    <property type="match status" value="1"/>
</dbReference>
<dbReference type="RefSeq" id="WP_370443215.1">
    <property type="nucleotide sequence ID" value="NZ_JBGFTU010000040.1"/>
</dbReference>
<evidence type="ECO:0000313" key="9">
    <source>
        <dbReference type="EMBL" id="MEZ0167009.1"/>
    </source>
</evidence>
<keyword evidence="4" id="KW-1003">Cell membrane</keyword>
<feature type="transmembrane region" description="Helical" evidence="8">
    <location>
        <begin position="153"/>
        <end position="173"/>
    </location>
</feature>
<comment type="caution">
    <text evidence="9">The sequence shown here is derived from an EMBL/GenBank/DDBJ whole genome shotgun (WGS) entry which is preliminary data.</text>
</comment>
<gene>
    <name evidence="9" type="ORF">AB2L27_19825</name>
</gene>
<feature type="transmembrane region" description="Helical" evidence="8">
    <location>
        <begin position="193"/>
        <end position="215"/>
    </location>
</feature>
<dbReference type="InterPro" id="IPR037294">
    <property type="entry name" value="ABC_BtuC-like"/>
</dbReference>
<sequence>MATTLLVLVPVAVVLAVGAGAVAVSPAHVVEIVRHHLTGSVPDVPAAEDQIVWAVRVPRVLLAFVTGAGLAVAGATLQAVVRNPLADPYVLGVSAGASAAAVVVLTTGVGGGIAGGVAGGLGVSGAAFCGGLLTLGLVLLLGRQHGRVDPTRLLLAGVALGYLFQAVTSYLQLRQGGAKLQAVLFWLLGTVASAQWSSLWLPAALVAVCTGWLIVRARTLDALVLGDEVAASLGLRAGWLRVQLLVVAALLTAAVIAVAGGVGFVGLVAPHAVRLLVGTGHRLLLPLAALAGGVFLVLADLVGRTAAPPVELPLTVVTAVAGVPFFLVLLRRGGART</sequence>
<reference evidence="9 10" key="1">
    <citation type="submission" date="2024-07" db="EMBL/GenBank/DDBJ databases">
        <authorList>
            <person name="Thanompreechachai J."/>
            <person name="Duangmal K."/>
        </authorList>
    </citation>
    <scope>NUCLEOTIDE SEQUENCE [LARGE SCALE GENOMIC DNA]</scope>
    <source>
        <strain evidence="9 10">LSe6-4</strain>
    </source>
</reference>
<feature type="transmembrane region" description="Helical" evidence="8">
    <location>
        <begin position="89"/>
        <end position="114"/>
    </location>
</feature>
<dbReference type="PANTHER" id="PTHR30472">
    <property type="entry name" value="FERRIC ENTEROBACTIN TRANSPORT SYSTEM PERMEASE PROTEIN"/>
    <property type="match status" value="1"/>
</dbReference>
<comment type="similarity">
    <text evidence="2">Belongs to the binding-protein-dependent transport system permease family. FecCD subfamily.</text>
</comment>
<name>A0ABV4H602_9ACTN</name>
<feature type="transmembrane region" description="Helical" evidence="8">
    <location>
        <begin position="120"/>
        <end position="141"/>
    </location>
</feature>
<feature type="transmembrane region" description="Helical" evidence="8">
    <location>
        <begin position="312"/>
        <end position="330"/>
    </location>
</feature>
<evidence type="ECO:0000256" key="1">
    <source>
        <dbReference type="ARBA" id="ARBA00004651"/>
    </source>
</evidence>
<evidence type="ECO:0000256" key="3">
    <source>
        <dbReference type="ARBA" id="ARBA00022448"/>
    </source>
</evidence>
<protein>
    <submittedName>
        <fullName evidence="9">FecCD family ABC transporter permease</fullName>
    </submittedName>
</protein>
<keyword evidence="10" id="KW-1185">Reference proteome</keyword>
<dbReference type="Proteomes" id="UP001565927">
    <property type="component" value="Unassembled WGS sequence"/>
</dbReference>
<feature type="transmembrane region" description="Helical" evidence="8">
    <location>
        <begin position="60"/>
        <end position="77"/>
    </location>
</feature>
<dbReference type="PANTHER" id="PTHR30472:SF67">
    <property type="entry name" value="PERMEASE OF ABC TRANSPORTER-RELATED"/>
    <property type="match status" value="1"/>
</dbReference>
<feature type="transmembrane region" description="Helical" evidence="8">
    <location>
        <begin position="283"/>
        <end position="306"/>
    </location>
</feature>
<dbReference type="Gene3D" id="1.10.3470.10">
    <property type="entry name" value="ABC transporter involved in vitamin B12 uptake, BtuC"/>
    <property type="match status" value="1"/>
</dbReference>
<feature type="transmembrane region" description="Helical" evidence="8">
    <location>
        <begin position="245"/>
        <end position="271"/>
    </location>
</feature>
<keyword evidence="7 8" id="KW-0472">Membrane</keyword>
<keyword evidence="6 8" id="KW-1133">Transmembrane helix</keyword>
<evidence type="ECO:0000256" key="2">
    <source>
        <dbReference type="ARBA" id="ARBA00007935"/>
    </source>
</evidence>
<proteinExistence type="inferred from homology"/>
<dbReference type="InterPro" id="IPR000522">
    <property type="entry name" value="ABC_transptr_permease_BtuC"/>
</dbReference>